<accession>A0A0F9TQJ7</accession>
<dbReference type="AlphaFoldDB" id="A0A0F9TQJ7"/>
<name>A0A0F9TQJ7_9ZZZZ</name>
<sequence>MVSLDSPGVVVTVTDESFFAGATQGTIPLVVIATQTNKSSTNDTDPNIAAIAPGTLPENAGKLTLVTGQRELIQTYGEPIFFEDAGTPRHGDELNEFGLHAALQYLGIADRAFIIRADVPSEELIASDTSPEGPPANGTYWFDTASTEFGVFQGDGVQFNHITPLLLDLNIPALDNTIVDAQGDDGDFAIDVGNNLLGLVEKISGTWYRVGSTDWVSAKGGTGPLIGGGNGPFTVTYAPHTGIPPTNVLPLAHDQHIWVKTTSPNQGADYKVKLFNSTTLIFTEVFAPLFSTEAEAETFYGANLVAGVLFVDYDDTNSTHVIKRFDGTNWIELIFEAKSTPPTSDPAEGTLWYSTNLQVDIMVSDGTNWLGYVNRFPLTDPGGVQLAALAPTTQSDASILVDNDLWLDTSDLENYPKLSRWDGSTLEWVLIDNTDQTTPAGIIFADAREIGGPDGTDPVPGLTSNNIDNDRPDPVLFPAGMLLFNMRFSTFNVKEFVIDHTAEGVDSETPGTVIGDRWVLISGLRPDGSPYMGRKAQRRMIVQAIQSVFVSNQDIRSEFIFFNLITAPGYPDVIDEMILLNTEIKEVAFIVGDTPARLKPDGQSILDYAADISDEFVLNGEDIRTASVRNFNVGQWYPWGLGTNLDGSEIM</sequence>
<organism evidence="1">
    <name type="scientific">marine sediment metagenome</name>
    <dbReference type="NCBI Taxonomy" id="412755"/>
    <lineage>
        <taxon>unclassified sequences</taxon>
        <taxon>metagenomes</taxon>
        <taxon>ecological metagenomes</taxon>
    </lineage>
</organism>
<protein>
    <submittedName>
        <fullName evidence="1">Uncharacterized protein</fullName>
    </submittedName>
</protein>
<evidence type="ECO:0000313" key="1">
    <source>
        <dbReference type="EMBL" id="KKN43668.1"/>
    </source>
</evidence>
<feature type="non-terminal residue" evidence="1">
    <location>
        <position position="651"/>
    </location>
</feature>
<comment type="caution">
    <text evidence="1">The sequence shown here is derived from an EMBL/GenBank/DDBJ whole genome shotgun (WGS) entry which is preliminary data.</text>
</comment>
<gene>
    <name evidence="1" type="ORF">LCGC14_0700680</name>
</gene>
<dbReference type="EMBL" id="LAZR01001496">
    <property type="protein sequence ID" value="KKN43668.1"/>
    <property type="molecule type" value="Genomic_DNA"/>
</dbReference>
<reference evidence="1" key="1">
    <citation type="journal article" date="2015" name="Nature">
        <title>Complex archaea that bridge the gap between prokaryotes and eukaryotes.</title>
        <authorList>
            <person name="Spang A."/>
            <person name="Saw J.H."/>
            <person name="Jorgensen S.L."/>
            <person name="Zaremba-Niedzwiedzka K."/>
            <person name="Martijn J."/>
            <person name="Lind A.E."/>
            <person name="van Eijk R."/>
            <person name="Schleper C."/>
            <person name="Guy L."/>
            <person name="Ettema T.J."/>
        </authorList>
    </citation>
    <scope>NUCLEOTIDE SEQUENCE</scope>
</reference>
<proteinExistence type="predicted"/>